<dbReference type="AlphaFoldDB" id="A0A9E7EZ47"/>
<dbReference type="EMBL" id="CP097504">
    <property type="protein sequence ID" value="URD85445.1"/>
    <property type="molecule type" value="Genomic_DNA"/>
</dbReference>
<evidence type="ECO:0000313" key="2">
    <source>
        <dbReference type="Proteomes" id="UP001055439"/>
    </source>
</evidence>
<dbReference type="PANTHER" id="PTHR35687:SF1">
    <property type="entry name" value="OS07G0516700 PROTEIN"/>
    <property type="match status" value="1"/>
</dbReference>
<gene>
    <name evidence="1" type="ORF">MUK42_26747</name>
</gene>
<reference evidence="1" key="1">
    <citation type="submission" date="2022-05" db="EMBL/GenBank/DDBJ databases">
        <title>The Musa troglodytarum L. genome provides insights into the mechanism of non-climacteric behaviour and enrichment of carotenoids.</title>
        <authorList>
            <person name="Wang J."/>
        </authorList>
    </citation>
    <scope>NUCLEOTIDE SEQUENCE</scope>
    <source>
        <tissue evidence="1">Leaf</tissue>
    </source>
</reference>
<dbReference type="OrthoDB" id="434160at2759"/>
<evidence type="ECO:0000313" key="1">
    <source>
        <dbReference type="EMBL" id="URD85445.1"/>
    </source>
</evidence>
<sequence>MSLLRMAHPYARVDKEDPEERRHRRARFLIYKVMEEADRGGRRGRRHRNLRLSVCGAGACVFRQVMKGLRSLKQVFCGKQQVPTPKS</sequence>
<keyword evidence="2" id="KW-1185">Reference proteome</keyword>
<organism evidence="1 2">
    <name type="scientific">Musa troglodytarum</name>
    <name type="common">fe'i banana</name>
    <dbReference type="NCBI Taxonomy" id="320322"/>
    <lineage>
        <taxon>Eukaryota</taxon>
        <taxon>Viridiplantae</taxon>
        <taxon>Streptophyta</taxon>
        <taxon>Embryophyta</taxon>
        <taxon>Tracheophyta</taxon>
        <taxon>Spermatophyta</taxon>
        <taxon>Magnoliopsida</taxon>
        <taxon>Liliopsida</taxon>
        <taxon>Zingiberales</taxon>
        <taxon>Musaceae</taxon>
        <taxon>Musa</taxon>
    </lineage>
</organism>
<proteinExistence type="predicted"/>
<dbReference type="Proteomes" id="UP001055439">
    <property type="component" value="Chromosome 2"/>
</dbReference>
<protein>
    <submittedName>
        <fullName evidence="1">Uncharacterized protein</fullName>
    </submittedName>
</protein>
<dbReference type="PANTHER" id="PTHR35687">
    <property type="entry name" value="OS07G0516700 PROTEIN"/>
    <property type="match status" value="1"/>
</dbReference>
<accession>A0A9E7EZ47</accession>
<name>A0A9E7EZ47_9LILI</name>